<dbReference type="GO" id="GO:0046872">
    <property type="term" value="F:metal ion binding"/>
    <property type="evidence" value="ECO:0007669"/>
    <property type="project" value="UniProtKB-UniRule"/>
</dbReference>
<evidence type="ECO:0000256" key="10">
    <source>
        <dbReference type="RuleBase" id="RU364116"/>
    </source>
</evidence>
<dbReference type="InterPro" id="IPR013785">
    <property type="entry name" value="Aldolase_TIM"/>
</dbReference>
<evidence type="ECO:0000256" key="8">
    <source>
        <dbReference type="ARBA" id="ARBA00023014"/>
    </source>
</evidence>
<keyword evidence="13" id="KW-1185">Reference proteome</keyword>
<dbReference type="PANTHER" id="PTHR13932:SF5">
    <property type="entry name" value="RADICAL S-ADENOSYL METHIONINE DOMAIN-CONTAINING PROTEIN 1, MITOCHONDRIAL"/>
    <property type="match status" value="1"/>
</dbReference>
<dbReference type="PATRIC" id="fig|45067.4.peg.697"/>
<dbReference type="SMART" id="SM00729">
    <property type="entry name" value="Elp3"/>
    <property type="match status" value="1"/>
</dbReference>
<keyword evidence="6 10" id="KW-0479">Metal-binding</keyword>
<gene>
    <name evidence="12" type="primary">hemN</name>
    <name evidence="12" type="ORF">Llan_0670</name>
</gene>
<dbReference type="InterPro" id="IPR034505">
    <property type="entry name" value="Coproporphyrinogen-III_oxidase"/>
</dbReference>
<evidence type="ECO:0000256" key="9">
    <source>
        <dbReference type="ARBA" id="ARBA00023186"/>
    </source>
</evidence>
<dbReference type="GO" id="GO:0006779">
    <property type="term" value="P:porphyrin-containing compound biosynthetic process"/>
    <property type="evidence" value="ECO:0007669"/>
    <property type="project" value="InterPro"/>
</dbReference>
<evidence type="ECO:0000256" key="3">
    <source>
        <dbReference type="ARBA" id="ARBA00017228"/>
    </source>
</evidence>
<evidence type="ECO:0000256" key="6">
    <source>
        <dbReference type="ARBA" id="ARBA00022723"/>
    </source>
</evidence>
<dbReference type="SFLD" id="SFLDG01065">
    <property type="entry name" value="anaerobic_coproporphyrinogen-I"/>
    <property type="match status" value="1"/>
</dbReference>
<comment type="cofactor">
    <cofactor evidence="1">
        <name>[4Fe-4S] cluster</name>
        <dbReference type="ChEBI" id="CHEBI:49883"/>
    </cofactor>
</comment>
<dbReference type="PANTHER" id="PTHR13932">
    <property type="entry name" value="COPROPORPHYRINIGEN III OXIDASE"/>
    <property type="match status" value="1"/>
</dbReference>
<keyword evidence="8 10" id="KW-0411">Iron-sulfur</keyword>
<dbReference type="GO" id="GO:0051539">
    <property type="term" value="F:4 iron, 4 sulfur cluster binding"/>
    <property type="evidence" value="ECO:0007669"/>
    <property type="project" value="UniProtKB-UniRule"/>
</dbReference>
<dbReference type="InterPro" id="IPR058240">
    <property type="entry name" value="rSAM_sf"/>
</dbReference>
<dbReference type="SFLD" id="SFLDF00288">
    <property type="entry name" value="HemN-like__clustered_with_nucl"/>
    <property type="match status" value="1"/>
</dbReference>
<dbReference type="EMBL" id="LNYI01000011">
    <property type="protein sequence ID" value="KTD23889.1"/>
    <property type="molecule type" value="Genomic_DNA"/>
</dbReference>
<sequence>MMLPTSLYIHIPWCIRKCPYCDFNSHKSPTTLPEESYIAALIADFRNDLAYFPAREIHTIFIGGGTPSLFSPEAFASLFQQLQQLVSFHKDIEITLEANPGTVEQERFKAYHDVGINRLSLGIQSFNSRHLTLLGRIHDDKQAHRAVESARRAGFDNINLDLMHGLPQQSIAEGLHDLNTALAYDPEHLSWYQLTIEPNTIFYKQRPHLPNEDTAYQLEEEGLAMLVTKGFRRYEISAFCKPERATQHNLNYWLFGDYYGIGAGAHGKITTIDGKIYRTRKHRQPNDYLDGNKAFLAAKDLVEPKGLIFEFMLNTTRLQQPISNQLFYERTGLRFGILKPYLQKAADKKLIKMQEDQWQVTDLGRRYTNDLQALFLLD</sequence>
<comment type="function">
    <text evidence="10">Probably acts as a heme chaperone, transferring heme to an unknown acceptor. Binds one molecule of heme per monomer, possibly covalently. Binds 1 [4Fe-4S] cluster. The cluster is coordinated with 3 cysteines and an exchangeable S-adenosyl-L-methionine.</text>
</comment>
<dbReference type="GO" id="GO:0004109">
    <property type="term" value="F:coproporphyrinogen oxidase activity"/>
    <property type="evidence" value="ECO:0007669"/>
    <property type="project" value="InterPro"/>
</dbReference>
<keyword evidence="7 10" id="KW-0408">Iron</keyword>
<comment type="subcellular location">
    <subcellularLocation>
        <location evidence="10">Cytoplasm</location>
    </subcellularLocation>
</comment>
<dbReference type="SFLD" id="SFLDF00562">
    <property type="entry name" value="HemN-like__clustered_with_heat"/>
    <property type="match status" value="1"/>
</dbReference>
<evidence type="ECO:0000256" key="4">
    <source>
        <dbReference type="ARBA" id="ARBA00022617"/>
    </source>
</evidence>
<dbReference type="SUPFAM" id="SSF102114">
    <property type="entry name" value="Radical SAM enzymes"/>
    <property type="match status" value="1"/>
</dbReference>
<dbReference type="STRING" id="45067.Llan_0670"/>
<keyword evidence="10" id="KW-0004">4Fe-4S</keyword>
<dbReference type="NCBIfam" id="TIGR00539">
    <property type="entry name" value="hemN_rel"/>
    <property type="match status" value="1"/>
</dbReference>
<dbReference type="SFLD" id="SFLDS00029">
    <property type="entry name" value="Radical_SAM"/>
    <property type="match status" value="1"/>
</dbReference>
<keyword evidence="4 10" id="KW-0349">Heme</keyword>
<dbReference type="AlphaFoldDB" id="A0A0W0VV92"/>
<proteinExistence type="inferred from homology"/>
<reference evidence="12 13" key="1">
    <citation type="submission" date="2015-11" db="EMBL/GenBank/DDBJ databases">
        <title>Genomic analysis of 38 Legionella species identifies large and diverse effector repertoires.</title>
        <authorList>
            <person name="Burstein D."/>
            <person name="Amaro F."/>
            <person name="Zusman T."/>
            <person name="Lifshitz Z."/>
            <person name="Cohen O."/>
            <person name="Gilbert J.A."/>
            <person name="Pupko T."/>
            <person name="Shuman H.A."/>
            <person name="Segal G."/>
        </authorList>
    </citation>
    <scope>NUCLEOTIDE SEQUENCE [LARGE SCALE GENOMIC DNA]</scope>
    <source>
        <strain evidence="12 13">ATCC 49751</strain>
    </source>
</reference>
<comment type="caution">
    <text evidence="12">The sequence shown here is derived from an EMBL/GenBank/DDBJ whole genome shotgun (WGS) entry which is preliminary data.</text>
</comment>
<evidence type="ECO:0000256" key="5">
    <source>
        <dbReference type="ARBA" id="ARBA00022691"/>
    </source>
</evidence>
<dbReference type="Gene3D" id="3.20.20.70">
    <property type="entry name" value="Aldolase class I"/>
    <property type="match status" value="1"/>
</dbReference>
<name>A0A0W0VV92_9GAMM</name>
<evidence type="ECO:0000259" key="11">
    <source>
        <dbReference type="PROSITE" id="PS51918"/>
    </source>
</evidence>
<dbReference type="InterPro" id="IPR004559">
    <property type="entry name" value="HemW-like"/>
</dbReference>
<feature type="domain" description="Radical SAM core" evidence="11">
    <location>
        <begin position="1"/>
        <end position="232"/>
    </location>
</feature>
<keyword evidence="5 10" id="KW-0949">S-adenosyl-L-methionine</keyword>
<keyword evidence="10" id="KW-0963">Cytoplasm</keyword>
<protein>
    <recommendedName>
        <fullName evidence="3 10">Heme chaperone HemW</fullName>
    </recommendedName>
</protein>
<dbReference type="Pfam" id="PF04055">
    <property type="entry name" value="Radical_SAM"/>
    <property type="match status" value="1"/>
</dbReference>
<dbReference type="InterPro" id="IPR006638">
    <property type="entry name" value="Elp3/MiaA/NifB-like_rSAM"/>
</dbReference>
<dbReference type="Pfam" id="PF06969">
    <property type="entry name" value="HemN_C"/>
    <property type="match status" value="1"/>
</dbReference>
<keyword evidence="9 10" id="KW-0143">Chaperone</keyword>
<dbReference type="SFLD" id="SFLDG01082">
    <property type="entry name" value="B12-binding_domain_containing"/>
    <property type="match status" value="1"/>
</dbReference>
<dbReference type="PROSITE" id="PS51918">
    <property type="entry name" value="RADICAL_SAM"/>
    <property type="match status" value="1"/>
</dbReference>
<dbReference type="InterPro" id="IPR007197">
    <property type="entry name" value="rSAM"/>
</dbReference>
<dbReference type="GO" id="GO:0005737">
    <property type="term" value="C:cytoplasm"/>
    <property type="evidence" value="ECO:0007669"/>
    <property type="project" value="UniProtKB-SubCell"/>
</dbReference>
<evidence type="ECO:0000313" key="13">
    <source>
        <dbReference type="Proteomes" id="UP000054869"/>
    </source>
</evidence>
<dbReference type="InterPro" id="IPR010723">
    <property type="entry name" value="HemN_C"/>
</dbReference>
<comment type="similarity">
    <text evidence="2">Belongs to the anaerobic coproporphyrinogen-III oxidase family. HemW subfamily.</text>
</comment>
<evidence type="ECO:0000256" key="7">
    <source>
        <dbReference type="ARBA" id="ARBA00023004"/>
    </source>
</evidence>
<evidence type="ECO:0000256" key="1">
    <source>
        <dbReference type="ARBA" id="ARBA00001966"/>
    </source>
</evidence>
<dbReference type="CDD" id="cd01335">
    <property type="entry name" value="Radical_SAM"/>
    <property type="match status" value="1"/>
</dbReference>
<dbReference type="eggNOG" id="COG0635">
    <property type="taxonomic scope" value="Bacteria"/>
</dbReference>
<organism evidence="12 13">
    <name type="scientific">Legionella lansingensis</name>
    <dbReference type="NCBI Taxonomy" id="45067"/>
    <lineage>
        <taxon>Bacteria</taxon>
        <taxon>Pseudomonadati</taxon>
        <taxon>Pseudomonadota</taxon>
        <taxon>Gammaproteobacteria</taxon>
        <taxon>Legionellales</taxon>
        <taxon>Legionellaceae</taxon>
        <taxon>Legionella</taxon>
    </lineage>
</organism>
<evidence type="ECO:0000256" key="2">
    <source>
        <dbReference type="ARBA" id="ARBA00006100"/>
    </source>
</evidence>
<evidence type="ECO:0000313" key="12">
    <source>
        <dbReference type="EMBL" id="KTD23889.1"/>
    </source>
</evidence>
<accession>A0A0W0VV92</accession>
<dbReference type="Proteomes" id="UP000054869">
    <property type="component" value="Unassembled WGS sequence"/>
</dbReference>